<comment type="caution">
    <text evidence="1">The sequence shown here is derived from an EMBL/GenBank/DDBJ whole genome shotgun (WGS) entry which is preliminary data.</text>
</comment>
<organism evidence="1 2">
    <name type="scientific">Rhizophlyctis rosea</name>
    <dbReference type="NCBI Taxonomy" id="64517"/>
    <lineage>
        <taxon>Eukaryota</taxon>
        <taxon>Fungi</taxon>
        <taxon>Fungi incertae sedis</taxon>
        <taxon>Chytridiomycota</taxon>
        <taxon>Chytridiomycota incertae sedis</taxon>
        <taxon>Chytridiomycetes</taxon>
        <taxon>Rhizophlyctidales</taxon>
        <taxon>Rhizophlyctidaceae</taxon>
        <taxon>Rhizophlyctis</taxon>
    </lineage>
</organism>
<sequence>MTLLAMKAVKVLIKSMVELHNGTELGKRHYVPQLGLVNHIQGDEGYIDEYITDEGKNLVTSTVSSQWQFVSLDQSVRQKIVDRLQKSLDMFLPMLNKSPEEIEDLAFDELQNGMNTKVEKAEKMLPSP</sequence>
<gene>
    <name evidence="1" type="ORF">HK097_002600</name>
</gene>
<evidence type="ECO:0000313" key="1">
    <source>
        <dbReference type="EMBL" id="KAJ3054130.1"/>
    </source>
</evidence>
<dbReference type="AlphaFoldDB" id="A0AAD5SIQ9"/>
<proteinExistence type="predicted"/>
<evidence type="ECO:0000313" key="2">
    <source>
        <dbReference type="Proteomes" id="UP001212841"/>
    </source>
</evidence>
<keyword evidence="2" id="KW-1185">Reference proteome</keyword>
<protein>
    <submittedName>
        <fullName evidence="1">Uncharacterized protein</fullName>
    </submittedName>
</protein>
<name>A0AAD5SIQ9_9FUNG</name>
<dbReference type="EMBL" id="JADGJD010000157">
    <property type="protein sequence ID" value="KAJ3054130.1"/>
    <property type="molecule type" value="Genomic_DNA"/>
</dbReference>
<reference evidence="1" key="1">
    <citation type="submission" date="2020-05" db="EMBL/GenBank/DDBJ databases">
        <title>Phylogenomic resolution of chytrid fungi.</title>
        <authorList>
            <person name="Stajich J.E."/>
            <person name="Amses K."/>
            <person name="Simmons R."/>
            <person name="Seto K."/>
            <person name="Myers J."/>
            <person name="Bonds A."/>
            <person name="Quandt C.A."/>
            <person name="Barry K."/>
            <person name="Liu P."/>
            <person name="Grigoriev I."/>
            <person name="Longcore J.E."/>
            <person name="James T.Y."/>
        </authorList>
    </citation>
    <scope>NUCLEOTIDE SEQUENCE</scope>
    <source>
        <strain evidence="1">JEL0318</strain>
    </source>
</reference>
<accession>A0AAD5SIQ9</accession>
<dbReference type="Proteomes" id="UP001212841">
    <property type="component" value="Unassembled WGS sequence"/>
</dbReference>